<evidence type="ECO:0008006" key="3">
    <source>
        <dbReference type="Google" id="ProtNLM"/>
    </source>
</evidence>
<proteinExistence type="predicted"/>
<gene>
    <name evidence="2" type="ORF">SDC9_40806</name>
</gene>
<dbReference type="EMBL" id="VSSQ01000436">
    <property type="protein sequence ID" value="MPL94651.1"/>
    <property type="molecule type" value="Genomic_DNA"/>
</dbReference>
<keyword evidence="1" id="KW-1133">Transmembrane helix</keyword>
<keyword evidence="1" id="KW-0812">Transmembrane</keyword>
<dbReference type="AlphaFoldDB" id="A0A644VTC6"/>
<keyword evidence="1" id="KW-0472">Membrane</keyword>
<evidence type="ECO:0000256" key="1">
    <source>
        <dbReference type="SAM" id="Phobius"/>
    </source>
</evidence>
<feature type="transmembrane region" description="Helical" evidence="1">
    <location>
        <begin position="46"/>
        <end position="63"/>
    </location>
</feature>
<feature type="transmembrane region" description="Helical" evidence="1">
    <location>
        <begin position="16"/>
        <end position="34"/>
    </location>
</feature>
<sequence length="165" mass="19500">MELYREESVVTGERKMYMYGALLLIAASFSYEGYHTFVLSRLSILGWGYSFLFLGLWIWRCLFKYTYILTDKQLVIISHGLGIKRSYAVDLELTESFTNKYVKSFFKKTKIGHYIHRYSSLDPTPQRLLVFREGKKLSAVLFKGSDRFIRELKKQIPDKFLDFNN</sequence>
<name>A0A644VTC6_9ZZZZ</name>
<organism evidence="2">
    <name type="scientific">bioreactor metagenome</name>
    <dbReference type="NCBI Taxonomy" id="1076179"/>
    <lineage>
        <taxon>unclassified sequences</taxon>
        <taxon>metagenomes</taxon>
        <taxon>ecological metagenomes</taxon>
    </lineage>
</organism>
<accession>A0A644VTC6</accession>
<reference evidence="2" key="1">
    <citation type="submission" date="2019-08" db="EMBL/GenBank/DDBJ databases">
        <authorList>
            <person name="Kucharzyk K."/>
            <person name="Murdoch R.W."/>
            <person name="Higgins S."/>
            <person name="Loffler F."/>
        </authorList>
    </citation>
    <scope>NUCLEOTIDE SEQUENCE</scope>
</reference>
<evidence type="ECO:0000313" key="2">
    <source>
        <dbReference type="EMBL" id="MPL94651.1"/>
    </source>
</evidence>
<protein>
    <recommendedName>
        <fullName evidence="3">DUF304 domain-containing protein</fullName>
    </recommendedName>
</protein>
<comment type="caution">
    <text evidence="2">The sequence shown here is derived from an EMBL/GenBank/DDBJ whole genome shotgun (WGS) entry which is preliminary data.</text>
</comment>